<dbReference type="Proteomes" id="UP000619761">
    <property type="component" value="Unassembled WGS sequence"/>
</dbReference>
<dbReference type="InterPro" id="IPR007462">
    <property type="entry name" value="COV1-like"/>
</dbReference>
<evidence type="ECO:0000256" key="1">
    <source>
        <dbReference type="SAM" id="Phobius"/>
    </source>
</evidence>
<dbReference type="Pfam" id="PF04367">
    <property type="entry name" value="DUF502"/>
    <property type="match status" value="1"/>
</dbReference>
<dbReference type="EMBL" id="BMYZ01000001">
    <property type="protein sequence ID" value="GGY67795.1"/>
    <property type="molecule type" value="Genomic_DNA"/>
</dbReference>
<sequence length="207" mass="22373">MKRLRSFVSITLLGGFMVVLPGAILVLFAEWLFGVISRLIKPFNDWVATWSPLTNYMADFTGVAFLLAGCFLIGLLVKTNIGQWLHDLIDDFLGKVLPGYQTINKLVSQLLGGEGNTSLLKGEACRAYIMGRNVPTSVTGIVTARHANGDFTVYVPTAPFLTSGMVYHLGADSVELLPHISVEAVMRTIIACGSGSQVLSEPLPAEE</sequence>
<protein>
    <recommendedName>
        <fullName evidence="4">DUF502 domain-containing protein</fullName>
    </recommendedName>
</protein>
<organism evidence="2 3">
    <name type="scientific">Cellvibrio zantedeschiae</name>
    <dbReference type="NCBI Taxonomy" id="1237077"/>
    <lineage>
        <taxon>Bacteria</taxon>
        <taxon>Pseudomonadati</taxon>
        <taxon>Pseudomonadota</taxon>
        <taxon>Gammaproteobacteria</taxon>
        <taxon>Cellvibrionales</taxon>
        <taxon>Cellvibrionaceae</taxon>
        <taxon>Cellvibrio</taxon>
    </lineage>
</organism>
<name>A0ABQ3ATZ8_9GAMM</name>
<evidence type="ECO:0008006" key="4">
    <source>
        <dbReference type="Google" id="ProtNLM"/>
    </source>
</evidence>
<keyword evidence="1" id="KW-0472">Membrane</keyword>
<reference evidence="3" key="1">
    <citation type="journal article" date="2019" name="Int. J. Syst. Evol. Microbiol.">
        <title>The Global Catalogue of Microorganisms (GCM) 10K type strain sequencing project: providing services to taxonomists for standard genome sequencing and annotation.</title>
        <authorList>
            <consortium name="The Broad Institute Genomics Platform"/>
            <consortium name="The Broad Institute Genome Sequencing Center for Infectious Disease"/>
            <person name="Wu L."/>
            <person name="Ma J."/>
        </authorList>
    </citation>
    <scope>NUCLEOTIDE SEQUENCE [LARGE SCALE GENOMIC DNA]</scope>
    <source>
        <strain evidence="3">KCTC 32239</strain>
    </source>
</reference>
<proteinExistence type="predicted"/>
<feature type="transmembrane region" description="Helical" evidence="1">
    <location>
        <begin position="12"/>
        <end position="36"/>
    </location>
</feature>
<feature type="transmembrane region" description="Helical" evidence="1">
    <location>
        <begin position="56"/>
        <end position="77"/>
    </location>
</feature>
<gene>
    <name evidence="2" type="ORF">GCM10011613_10000</name>
</gene>
<evidence type="ECO:0000313" key="3">
    <source>
        <dbReference type="Proteomes" id="UP000619761"/>
    </source>
</evidence>
<keyword evidence="3" id="KW-1185">Reference proteome</keyword>
<evidence type="ECO:0000313" key="2">
    <source>
        <dbReference type="EMBL" id="GGY67795.1"/>
    </source>
</evidence>
<keyword evidence="1" id="KW-1133">Transmembrane helix</keyword>
<keyword evidence="1" id="KW-0812">Transmembrane</keyword>
<comment type="caution">
    <text evidence="2">The sequence shown here is derived from an EMBL/GenBank/DDBJ whole genome shotgun (WGS) entry which is preliminary data.</text>
</comment>
<accession>A0ABQ3ATZ8</accession>
<dbReference type="RefSeq" id="WP_189416442.1">
    <property type="nucleotide sequence ID" value="NZ_BMYZ01000001.1"/>
</dbReference>